<evidence type="ECO:0000256" key="2">
    <source>
        <dbReference type="ARBA" id="ARBA00005120"/>
    </source>
</evidence>
<dbReference type="GO" id="GO:0008840">
    <property type="term" value="F:4-hydroxy-tetrahydrodipicolinate synthase activity"/>
    <property type="evidence" value="ECO:0007669"/>
    <property type="project" value="UniProtKB-UniRule"/>
</dbReference>
<comment type="caution">
    <text evidence="16">The sequence shown here is derived from an EMBL/GenBank/DDBJ whole genome shotgun (WGS) entry which is preliminary data.</text>
</comment>
<sequence>MKQSSNKVKEKGQKRIFSGSIAAIVTPMNEDGSIDKISLKKVVEYHIKEKTQSIVVCGTTGEFYKLTQKEYMDVIFSAVEYADNKIPIIAGNNSDSTRGAVLTNKLVQKSQIAGHLVNAPFSRILSQEELYAHFKEISYSTDSPQILYNVPSRTKNNLSLSTIYKLSKIDNIVGIKESHPSLRRIVIMKKLINRRFYILGGNDLNFFQFILNGGDGVISVVANIAANVVRSICDFLLSEKIEKAKKLHYKLRKLIVQLSYFINPIPIKLACHKVGLIRSSFSRIEVDRNDDLEKYHLSLKKFLSKFFKK</sequence>
<accession>A0A0C1S043</accession>
<evidence type="ECO:0000256" key="11">
    <source>
        <dbReference type="ARBA" id="ARBA00047836"/>
    </source>
</evidence>
<evidence type="ECO:0000256" key="14">
    <source>
        <dbReference type="PIRSR" id="PIRSR001365-1"/>
    </source>
</evidence>
<dbReference type="OrthoDB" id="9782828at2"/>
<dbReference type="RefSeq" id="WP_042524698.1">
    <property type="nucleotide sequence ID" value="NZ_AWXV01000004.1"/>
</dbReference>
<dbReference type="NCBIfam" id="TIGR00674">
    <property type="entry name" value="dapA"/>
    <property type="match status" value="1"/>
</dbReference>
<keyword evidence="8" id="KW-0457">Lysine biosynthesis</keyword>
<evidence type="ECO:0000256" key="7">
    <source>
        <dbReference type="ARBA" id="ARBA00022915"/>
    </source>
</evidence>
<dbReference type="InterPro" id="IPR013785">
    <property type="entry name" value="Aldolase_TIM"/>
</dbReference>
<dbReference type="PIRSF" id="PIRSF001365">
    <property type="entry name" value="DHDPS"/>
    <property type="match status" value="1"/>
</dbReference>
<evidence type="ECO:0000313" key="16">
    <source>
        <dbReference type="EMBL" id="KIE63932.1"/>
    </source>
</evidence>
<keyword evidence="9 13" id="KW-0456">Lyase</keyword>
<evidence type="ECO:0000256" key="9">
    <source>
        <dbReference type="ARBA" id="ARBA00023239"/>
    </source>
</evidence>
<dbReference type="PANTHER" id="PTHR12128:SF66">
    <property type="entry name" value="4-HYDROXY-2-OXOGLUTARATE ALDOLASE, MITOCHONDRIAL"/>
    <property type="match status" value="1"/>
</dbReference>
<dbReference type="GO" id="GO:0019877">
    <property type="term" value="P:diaminopimelate biosynthetic process"/>
    <property type="evidence" value="ECO:0007669"/>
    <property type="project" value="UniProtKB-KW"/>
</dbReference>
<keyword evidence="10" id="KW-0704">Schiff base</keyword>
<evidence type="ECO:0000256" key="13">
    <source>
        <dbReference type="PIRNR" id="PIRNR001365"/>
    </source>
</evidence>
<evidence type="ECO:0000256" key="5">
    <source>
        <dbReference type="ARBA" id="ARBA00022490"/>
    </source>
</evidence>
<proteinExistence type="inferred from homology"/>
<organism evidence="16 17">
    <name type="scientific">Candidatus Riesia pediculischaeffi PTSU</name>
    <dbReference type="NCBI Taxonomy" id="1401651"/>
    <lineage>
        <taxon>Bacteria</taxon>
        <taxon>Pseudomonadati</taxon>
        <taxon>Pseudomonadota</taxon>
        <taxon>Gammaproteobacteria</taxon>
        <taxon>Enterobacterales</taxon>
        <taxon>Enterobacteriaceae</taxon>
        <taxon>Candidatus Riesia</taxon>
    </lineage>
</organism>
<dbReference type="GO" id="GO:0005829">
    <property type="term" value="C:cytosol"/>
    <property type="evidence" value="ECO:0007669"/>
    <property type="project" value="TreeGrafter"/>
</dbReference>
<dbReference type="SMART" id="SM01130">
    <property type="entry name" value="DHDPS"/>
    <property type="match status" value="1"/>
</dbReference>
<evidence type="ECO:0000256" key="6">
    <source>
        <dbReference type="ARBA" id="ARBA00022605"/>
    </source>
</evidence>
<keyword evidence="6" id="KW-0028">Amino-acid biosynthesis</keyword>
<name>A0A0C1S043_9ENTR</name>
<comment type="catalytic activity">
    <reaction evidence="11">
        <text>L-aspartate 4-semialdehyde + pyruvate = (2S,4S)-4-hydroxy-2,3,4,5-tetrahydrodipicolinate + H2O + H(+)</text>
        <dbReference type="Rhea" id="RHEA:34171"/>
        <dbReference type="ChEBI" id="CHEBI:15361"/>
        <dbReference type="ChEBI" id="CHEBI:15377"/>
        <dbReference type="ChEBI" id="CHEBI:15378"/>
        <dbReference type="ChEBI" id="CHEBI:67139"/>
        <dbReference type="ChEBI" id="CHEBI:537519"/>
        <dbReference type="EC" id="4.3.3.7"/>
    </reaction>
</comment>
<dbReference type="EMBL" id="AWXV01000004">
    <property type="protein sequence ID" value="KIE63932.1"/>
    <property type="molecule type" value="Genomic_DNA"/>
</dbReference>
<dbReference type="GO" id="GO:0009089">
    <property type="term" value="P:lysine biosynthetic process via diaminopimelate"/>
    <property type="evidence" value="ECO:0007669"/>
    <property type="project" value="UniProtKB-UniRule"/>
</dbReference>
<dbReference type="AlphaFoldDB" id="A0A0C1S043"/>
<dbReference type="PRINTS" id="PR00146">
    <property type="entry name" value="DHPICSNTHASE"/>
</dbReference>
<evidence type="ECO:0000256" key="3">
    <source>
        <dbReference type="ARBA" id="ARBA00007592"/>
    </source>
</evidence>
<feature type="active site" description="Proton donor/acceptor" evidence="14">
    <location>
        <position position="148"/>
    </location>
</feature>
<evidence type="ECO:0000313" key="17">
    <source>
        <dbReference type="Proteomes" id="UP000054529"/>
    </source>
</evidence>
<reference evidence="16 17" key="1">
    <citation type="journal article" date="2014" name="G3 (Bethesda)">
        <title>Genome sequence of Candidatus Riesia pediculischaeffi, endosymbiont of chimpanzee lice, and genomic comparison of recently acquired endosymbionts from human and chimpanzee lice.</title>
        <authorList>
            <person name="Boyd B.M."/>
            <person name="Allen J.M."/>
            <person name="de Crecy-Lagard V."/>
            <person name="Reed D.L."/>
        </authorList>
    </citation>
    <scope>NUCLEOTIDE SEQUENCE [LARGE SCALE GENOMIC DNA]</scope>
    <source>
        <strain evidence="16 17">PTSU</strain>
    </source>
</reference>
<dbReference type="PATRIC" id="fig|1401651.3.peg.365"/>
<dbReference type="SUPFAM" id="SSF51569">
    <property type="entry name" value="Aldolase"/>
    <property type="match status" value="1"/>
</dbReference>
<dbReference type="Pfam" id="PF00701">
    <property type="entry name" value="DHDPS"/>
    <property type="match status" value="1"/>
</dbReference>
<evidence type="ECO:0000256" key="8">
    <source>
        <dbReference type="ARBA" id="ARBA00023154"/>
    </source>
</evidence>
<dbReference type="PROSITE" id="PS00665">
    <property type="entry name" value="DHDPS_1"/>
    <property type="match status" value="1"/>
</dbReference>
<evidence type="ECO:0000256" key="10">
    <source>
        <dbReference type="ARBA" id="ARBA00023270"/>
    </source>
</evidence>
<feature type="binding site" evidence="15">
    <location>
        <position position="60"/>
    </location>
    <ligand>
        <name>pyruvate</name>
        <dbReference type="ChEBI" id="CHEBI:15361"/>
    </ligand>
</feature>
<evidence type="ECO:0000256" key="15">
    <source>
        <dbReference type="PIRSR" id="PIRSR001365-2"/>
    </source>
</evidence>
<keyword evidence="7" id="KW-0220">Diaminopimelate biosynthesis</keyword>
<dbReference type="PANTHER" id="PTHR12128">
    <property type="entry name" value="DIHYDRODIPICOLINATE SYNTHASE"/>
    <property type="match status" value="1"/>
</dbReference>
<dbReference type="InterPro" id="IPR020624">
    <property type="entry name" value="Schiff_base-form_aldolases_CS"/>
</dbReference>
<dbReference type="UniPathway" id="UPA00034">
    <property type="reaction ID" value="UER00017"/>
</dbReference>
<protein>
    <recommendedName>
        <fullName evidence="4 12">4-hydroxy-tetrahydrodipicolinate synthase</fullName>
        <ecNumber evidence="4 12">4.3.3.7</ecNumber>
    </recommendedName>
</protein>
<dbReference type="EC" id="4.3.3.7" evidence="4 12"/>
<dbReference type="InterPro" id="IPR005263">
    <property type="entry name" value="DapA"/>
</dbReference>
<feature type="binding site" evidence="15">
    <location>
        <position position="218"/>
    </location>
    <ligand>
        <name>pyruvate</name>
        <dbReference type="ChEBI" id="CHEBI:15361"/>
    </ligand>
</feature>
<comment type="similarity">
    <text evidence="3 13">Belongs to the DapA family.</text>
</comment>
<evidence type="ECO:0000256" key="12">
    <source>
        <dbReference type="NCBIfam" id="TIGR00674"/>
    </source>
</evidence>
<keyword evidence="5" id="KW-0963">Cytoplasm</keyword>
<dbReference type="HOGENOM" id="CLU_049343_7_0_6"/>
<feature type="active site" description="Schiff-base intermediate with substrate" evidence="14">
    <location>
        <position position="176"/>
    </location>
</feature>
<dbReference type="InterPro" id="IPR002220">
    <property type="entry name" value="DapA-like"/>
</dbReference>
<dbReference type="InterPro" id="IPR020625">
    <property type="entry name" value="Schiff_base-form_aldolases_AS"/>
</dbReference>
<comment type="function">
    <text evidence="1">Catalyzes the condensation of (S)-aspartate-beta-semialdehyde [(S)-ASA] and pyruvate to 4-hydroxy-tetrahydrodipicolinate (HTPA).</text>
</comment>
<comment type="pathway">
    <text evidence="2">Amino-acid biosynthesis; L-lysine biosynthesis via DAP pathway; (S)-tetrahydrodipicolinate from L-aspartate: step 3/4.</text>
</comment>
<dbReference type="Proteomes" id="UP000054529">
    <property type="component" value="Unassembled WGS sequence"/>
</dbReference>
<gene>
    <name evidence="16" type="ORF">P689_122101</name>
</gene>
<evidence type="ECO:0000256" key="1">
    <source>
        <dbReference type="ARBA" id="ARBA00003294"/>
    </source>
</evidence>
<dbReference type="Gene3D" id="3.20.20.70">
    <property type="entry name" value="Aldolase class I"/>
    <property type="match status" value="1"/>
</dbReference>
<dbReference type="PROSITE" id="PS00666">
    <property type="entry name" value="DHDPS_2"/>
    <property type="match status" value="1"/>
</dbReference>
<evidence type="ECO:0000256" key="4">
    <source>
        <dbReference type="ARBA" id="ARBA00012086"/>
    </source>
</evidence>